<evidence type="ECO:0008006" key="3">
    <source>
        <dbReference type="Google" id="ProtNLM"/>
    </source>
</evidence>
<dbReference type="RefSeq" id="WP_109616376.1">
    <property type="nucleotide sequence ID" value="NZ_QGDO01000001.1"/>
</dbReference>
<accession>A0A315ZI71</accession>
<dbReference type="Gene3D" id="3.20.20.80">
    <property type="entry name" value="Glycosidases"/>
    <property type="match status" value="1"/>
</dbReference>
<dbReference type="Pfam" id="PF22612">
    <property type="entry name" value="GH113"/>
    <property type="match status" value="1"/>
</dbReference>
<gene>
    <name evidence="1" type="ORF">BC781_1011302</name>
</gene>
<evidence type="ECO:0000313" key="2">
    <source>
        <dbReference type="Proteomes" id="UP000245535"/>
    </source>
</evidence>
<dbReference type="EMBL" id="QGDO01000001">
    <property type="protein sequence ID" value="PWJ44913.1"/>
    <property type="molecule type" value="Genomic_DNA"/>
</dbReference>
<dbReference type="InterPro" id="IPR017853">
    <property type="entry name" value="GH"/>
</dbReference>
<dbReference type="CDD" id="cd19608">
    <property type="entry name" value="GH113_mannanase-like"/>
    <property type="match status" value="1"/>
</dbReference>
<dbReference type="SUPFAM" id="SSF51445">
    <property type="entry name" value="(Trans)glycosidases"/>
    <property type="match status" value="1"/>
</dbReference>
<dbReference type="OrthoDB" id="9773531at2"/>
<name>A0A315ZI71_SEDFL</name>
<dbReference type="InterPro" id="IPR055151">
    <property type="entry name" value="GH113"/>
</dbReference>
<proteinExistence type="predicted"/>
<dbReference type="Proteomes" id="UP000245535">
    <property type="component" value="Unassembled WGS sequence"/>
</dbReference>
<sequence>MRKKHFHLAISILLLIGNTTCSPLSSQSPLPKINGLSLVGIPQSLKSTALKNIKQTHANWVAIIPYAFSSPQEANVTFDHERQWYGETTEGVKQYITSCQNEGLQIMMKPHLWVLGQGWAGDLDFDNEEDWLKWEVAFQKYILHFASLAEELDVPLFCIGTECRVSVKTRPQFWTNLIAEVRRHYSGKITYASNWDNYEHVTFWDQLDFIGIDAYFPICNLKTPSKLTLYNGWNEVKNELNRFSEEWNRPILFTEFGFQNMDYTADGHWKHDTDTLSINEKGQELALQSTFDCFWEENWFAGGFLWKWFPSATDRSDRKEFSPQNKAAEVTIQNFYGKY</sequence>
<keyword evidence="2" id="KW-1185">Reference proteome</keyword>
<evidence type="ECO:0000313" key="1">
    <source>
        <dbReference type="EMBL" id="PWJ44913.1"/>
    </source>
</evidence>
<protein>
    <recommendedName>
        <fullName evidence="3">GTA TIM-barrel-like domain-containing protein</fullName>
    </recommendedName>
</protein>
<reference evidence="1 2" key="1">
    <citation type="submission" date="2018-03" db="EMBL/GenBank/DDBJ databases">
        <title>Genomic Encyclopedia of Archaeal and Bacterial Type Strains, Phase II (KMG-II): from individual species to whole genera.</title>
        <authorList>
            <person name="Goeker M."/>
        </authorList>
    </citation>
    <scope>NUCLEOTIDE SEQUENCE [LARGE SCALE GENOMIC DNA]</scope>
    <source>
        <strain evidence="1 2">DSM 28229</strain>
    </source>
</reference>
<comment type="caution">
    <text evidence="1">The sequence shown here is derived from an EMBL/GenBank/DDBJ whole genome shotgun (WGS) entry which is preliminary data.</text>
</comment>
<organism evidence="1 2">
    <name type="scientific">Sediminitomix flava</name>
    <dbReference type="NCBI Taxonomy" id="379075"/>
    <lineage>
        <taxon>Bacteria</taxon>
        <taxon>Pseudomonadati</taxon>
        <taxon>Bacteroidota</taxon>
        <taxon>Cytophagia</taxon>
        <taxon>Cytophagales</taxon>
        <taxon>Flammeovirgaceae</taxon>
        <taxon>Sediminitomix</taxon>
    </lineage>
</organism>
<dbReference type="AlphaFoldDB" id="A0A315ZI71"/>